<feature type="transmembrane region" description="Helical" evidence="1">
    <location>
        <begin position="82"/>
        <end position="110"/>
    </location>
</feature>
<keyword evidence="1" id="KW-1133">Transmembrane helix</keyword>
<dbReference type="AlphaFoldDB" id="A0A974D240"/>
<sequence>MYLSLLLYNCILPLIYVYMYPSLLLYNCILPLIYVYMYPSLLLYNCILPLCVSICISVSSCITVSFLSLYPSSLCAYMYLSLLLYNCILPLCVSICIPVSSCITVSFLSSVSDWDARGPSENLRLMIPLLYVYMYPTLCIAVSFLSCVSIRILVTSCIAYIYIIYIMSHCQVFPVCV</sequence>
<accession>A0A974D240</accession>
<evidence type="ECO:0000313" key="2">
    <source>
        <dbReference type="EMBL" id="OCT83110.1"/>
    </source>
</evidence>
<evidence type="ECO:0000256" key="1">
    <source>
        <dbReference type="SAM" id="Phobius"/>
    </source>
</evidence>
<proteinExistence type="predicted"/>
<keyword evidence="1" id="KW-0812">Transmembrane</keyword>
<name>A0A974D240_XENLA</name>
<protein>
    <submittedName>
        <fullName evidence="2">Uncharacterized protein</fullName>
    </submittedName>
</protein>
<keyword evidence="1" id="KW-0472">Membrane</keyword>
<reference evidence="3" key="1">
    <citation type="journal article" date="2016" name="Nature">
        <title>Genome evolution in the allotetraploid frog Xenopus laevis.</title>
        <authorList>
            <person name="Session A.M."/>
            <person name="Uno Y."/>
            <person name="Kwon T."/>
            <person name="Chapman J.A."/>
            <person name="Toyoda A."/>
            <person name="Takahashi S."/>
            <person name="Fukui A."/>
            <person name="Hikosaka A."/>
            <person name="Suzuki A."/>
            <person name="Kondo M."/>
            <person name="van Heeringen S.J."/>
            <person name="Quigley I."/>
            <person name="Heinz S."/>
            <person name="Ogino H."/>
            <person name="Ochi H."/>
            <person name="Hellsten U."/>
            <person name="Lyons J.B."/>
            <person name="Simakov O."/>
            <person name="Putnam N."/>
            <person name="Stites J."/>
            <person name="Kuroki Y."/>
            <person name="Tanaka T."/>
            <person name="Michiue T."/>
            <person name="Watanabe M."/>
            <person name="Bogdanovic O."/>
            <person name="Lister R."/>
            <person name="Georgiou G."/>
            <person name="Paranjpe S.S."/>
            <person name="van Kruijsbergen I."/>
            <person name="Shu S."/>
            <person name="Carlson J."/>
            <person name="Kinoshita T."/>
            <person name="Ohta Y."/>
            <person name="Mawaribuchi S."/>
            <person name="Jenkins J."/>
            <person name="Grimwood J."/>
            <person name="Schmutz J."/>
            <person name="Mitros T."/>
            <person name="Mozaffari S.V."/>
            <person name="Suzuki Y."/>
            <person name="Haramoto Y."/>
            <person name="Yamamoto T.S."/>
            <person name="Takagi C."/>
            <person name="Heald R."/>
            <person name="Miller K."/>
            <person name="Haudenschild C."/>
            <person name="Kitzman J."/>
            <person name="Nakayama T."/>
            <person name="Izutsu Y."/>
            <person name="Robert J."/>
            <person name="Fortriede J."/>
            <person name="Burns K."/>
            <person name="Lotay V."/>
            <person name="Karimi K."/>
            <person name="Yasuoka Y."/>
            <person name="Dichmann D.S."/>
            <person name="Flajnik M.F."/>
            <person name="Houston D.W."/>
            <person name="Shendure J."/>
            <person name="DuPasquier L."/>
            <person name="Vize P.D."/>
            <person name="Zorn A.M."/>
            <person name="Ito M."/>
            <person name="Marcotte E.M."/>
            <person name="Wallingford J.B."/>
            <person name="Ito Y."/>
            <person name="Asashima M."/>
            <person name="Ueno N."/>
            <person name="Matsuda Y."/>
            <person name="Veenstra G.J."/>
            <person name="Fujiyama A."/>
            <person name="Harland R.M."/>
            <person name="Taira M."/>
            <person name="Rokhsar D.S."/>
        </authorList>
    </citation>
    <scope>NUCLEOTIDE SEQUENCE [LARGE SCALE GENOMIC DNA]</scope>
    <source>
        <strain evidence="3">J</strain>
    </source>
</reference>
<dbReference type="Proteomes" id="UP000694892">
    <property type="component" value="Chromosome 4S"/>
</dbReference>
<feature type="transmembrane region" description="Helical" evidence="1">
    <location>
        <begin position="12"/>
        <end position="36"/>
    </location>
</feature>
<gene>
    <name evidence="2" type="ORF">XELAEV_18025649mg</name>
</gene>
<organism evidence="2 3">
    <name type="scientific">Xenopus laevis</name>
    <name type="common">African clawed frog</name>
    <dbReference type="NCBI Taxonomy" id="8355"/>
    <lineage>
        <taxon>Eukaryota</taxon>
        <taxon>Metazoa</taxon>
        <taxon>Chordata</taxon>
        <taxon>Craniata</taxon>
        <taxon>Vertebrata</taxon>
        <taxon>Euteleostomi</taxon>
        <taxon>Amphibia</taxon>
        <taxon>Batrachia</taxon>
        <taxon>Anura</taxon>
        <taxon>Pipoidea</taxon>
        <taxon>Pipidae</taxon>
        <taxon>Xenopodinae</taxon>
        <taxon>Xenopus</taxon>
        <taxon>Xenopus</taxon>
    </lineage>
</organism>
<feature type="transmembrane region" description="Helical" evidence="1">
    <location>
        <begin position="130"/>
        <end position="163"/>
    </location>
</feature>
<dbReference type="EMBL" id="CM004473">
    <property type="protein sequence ID" value="OCT83110.1"/>
    <property type="molecule type" value="Genomic_DNA"/>
</dbReference>
<feature type="transmembrane region" description="Helical" evidence="1">
    <location>
        <begin position="42"/>
        <end position="70"/>
    </location>
</feature>
<evidence type="ECO:0000313" key="3">
    <source>
        <dbReference type="Proteomes" id="UP000694892"/>
    </source>
</evidence>